<evidence type="ECO:0000313" key="2">
    <source>
        <dbReference type="EMBL" id="CAD8516884.1"/>
    </source>
</evidence>
<dbReference type="AlphaFoldDB" id="A0A7S0NJR7"/>
<feature type="compositionally biased region" description="Low complexity" evidence="1">
    <location>
        <begin position="135"/>
        <end position="155"/>
    </location>
</feature>
<reference evidence="2" key="1">
    <citation type="submission" date="2021-01" db="EMBL/GenBank/DDBJ databases">
        <authorList>
            <person name="Corre E."/>
            <person name="Pelletier E."/>
            <person name="Niang G."/>
            <person name="Scheremetjew M."/>
            <person name="Finn R."/>
            <person name="Kale V."/>
            <person name="Holt S."/>
            <person name="Cochrane G."/>
            <person name="Meng A."/>
            <person name="Brown T."/>
            <person name="Cohen L."/>
        </authorList>
    </citation>
    <scope>NUCLEOTIDE SEQUENCE</scope>
    <source>
        <strain evidence="2">CCMP1723</strain>
    </source>
</reference>
<feature type="compositionally biased region" description="Polar residues" evidence="1">
    <location>
        <begin position="121"/>
        <end position="133"/>
    </location>
</feature>
<organism evidence="2">
    <name type="scientific">Micromonas pusilla</name>
    <name type="common">Picoplanktonic green alga</name>
    <name type="synonym">Chromulina pusilla</name>
    <dbReference type="NCBI Taxonomy" id="38833"/>
    <lineage>
        <taxon>Eukaryota</taxon>
        <taxon>Viridiplantae</taxon>
        <taxon>Chlorophyta</taxon>
        <taxon>Mamiellophyceae</taxon>
        <taxon>Mamiellales</taxon>
        <taxon>Mamiellaceae</taxon>
        <taxon>Micromonas</taxon>
    </lineage>
</organism>
<sequence length="220" mass="24016">MEASRRPSAALRAGLRELDAPRHCVPVVNYRDTACAAMEAKRRPRAMARLGSHRGSATPELSHPEMRGDAAPNNLHEQLSEFARWRAGAATDELARLKIDARQPEEVNPFDSLERALAVQLEQSKSRGNSLRGATNFGRTSSSSSLTRNGSFGSSGNLQRRNTPMSPKSNLLPRPVKCVFDPSIGEVVCRREDNGDVIFHSEADDVDAKLLSKGVADQEA</sequence>
<accession>A0A7S0NJR7</accession>
<protein>
    <submittedName>
        <fullName evidence="2">Uncharacterized protein</fullName>
    </submittedName>
</protein>
<feature type="region of interest" description="Disordered" evidence="1">
    <location>
        <begin position="121"/>
        <end position="174"/>
    </location>
</feature>
<gene>
    <name evidence="2" type="ORF">MCOM1403_LOCUS4310</name>
</gene>
<feature type="compositionally biased region" description="Polar residues" evidence="1">
    <location>
        <begin position="156"/>
        <end position="169"/>
    </location>
</feature>
<name>A0A7S0NJR7_MICPS</name>
<proteinExistence type="predicted"/>
<dbReference type="EMBL" id="HBEQ01005446">
    <property type="protein sequence ID" value="CAD8516884.1"/>
    <property type="molecule type" value="Transcribed_RNA"/>
</dbReference>
<evidence type="ECO:0000256" key="1">
    <source>
        <dbReference type="SAM" id="MobiDB-lite"/>
    </source>
</evidence>